<dbReference type="Gene3D" id="3.30.420.40">
    <property type="match status" value="2"/>
</dbReference>
<organism evidence="1 2">
    <name type="scientific">Candidatus Falkowbacteria bacterium CG10_big_fil_rev_8_21_14_0_10_43_11</name>
    <dbReference type="NCBI Taxonomy" id="1974568"/>
    <lineage>
        <taxon>Bacteria</taxon>
        <taxon>Candidatus Falkowiibacteriota</taxon>
    </lineage>
</organism>
<dbReference type="Gene3D" id="3.30.1490.300">
    <property type="match status" value="1"/>
</dbReference>
<dbReference type="InterPro" id="IPR050696">
    <property type="entry name" value="FtsA/MreB"/>
</dbReference>
<dbReference type="EMBL" id="PFAS01000026">
    <property type="protein sequence ID" value="PIT93932.1"/>
    <property type="molecule type" value="Genomic_DNA"/>
</dbReference>
<sequence length="370" mass="39968">MNIFNTPSKYPVGIDISDLSMKLVQLNKTRQAVVLQTLSRVAVPSGYIDGGAIKNKAGAAELLRKLLTETIFGKVSSREAVVSLPETKTFIKLLSLNSAGENLSDAVKVEIAKNIPYELADVNYDWQVINQNRDRQKILIAAVPKKIADDYAAILEGVGLLPVALEIEAAAIARSILPLAYESDKTTLILDIGASRSGLIAYADGAILFTASLPISGKKYTAIIAQKLNLTLAKAEEAKIICGLDSQAAQGIIAKTLKQMTDELVAKIKAALQHLAAYYPANLSVGQIYLCGGGASLLGLDAMLKQKLNIEVTIGDIFTNIRVTSRQKEKYLREKYSAVNGEAQRRERQQDFSLTFAAAAGLALRSIYLN</sequence>
<dbReference type="AlphaFoldDB" id="A0A2M6WME4"/>
<proteinExistence type="predicted"/>
<dbReference type="CDD" id="cd24049">
    <property type="entry name" value="ASKHA_NBD_PilM"/>
    <property type="match status" value="1"/>
</dbReference>
<dbReference type="PIRSF" id="PIRSF019169">
    <property type="entry name" value="PilM"/>
    <property type="match status" value="1"/>
</dbReference>
<dbReference type="InterPro" id="IPR005883">
    <property type="entry name" value="PilM"/>
</dbReference>
<dbReference type="InterPro" id="IPR043129">
    <property type="entry name" value="ATPase_NBD"/>
</dbReference>
<dbReference type="Proteomes" id="UP000229335">
    <property type="component" value="Unassembled WGS sequence"/>
</dbReference>
<name>A0A2M6WME4_9BACT</name>
<evidence type="ECO:0000313" key="2">
    <source>
        <dbReference type="Proteomes" id="UP000229335"/>
    </source>
</evidence>
<reference evidence="2" key="1">
    <citation type="submission" date="2017-09" db="EMBL/GenBank/DDBJ databases">
        <title>Depth-based differentiation of microbial function through sediment-hosted aquifers and enrichment of novel symbionts in the deep terrestrial subsurface.</title>
        <authorList>
            <person name="Probst A.J."/>
            <person name="Ladd B."/>
            <person name="Jarett J.K."/>
            <person name="Geller-Mcgrath D.E."/>
            <person name="Sieber C.M.K."/>
            <person name="Emerson J.B."/>
            <person name="Anantharaman K."/>
            <person name="Thomas B.C."/>
            <person name="Malmstrom R."/>
            <person name="Stieglmeier M."/>
            <person name="Klingl A."/>
            <person name="Woyke T."/>
            <person name="Ryan C.M."/>
            <person name="Banfield J.F."/>
        </authorList>
    </citation>
    <scope>NUCLEOTIDE SEQUENCE [LARGE SCALE GENOMIC DNA]</scope>
</reference>
<comment type="caution">
    <text evidence="1">The sequence shown here is derived from an EMBL/GenBank/DDBJ whole genome shotgun (WGS) entry which is preliminary data.</text>
</comment>
<evidence type="ECO:0008006" key="3">
    <source>
        <dbReference type="Google" id="ProtNLM"/>
    </source>
</evidence>
<protein>
    <recommendedName>
        <fullName evidence="3">SHS2 domain-containing protein</fullName>
    </recommendedName>
</protein>
<dbReference type="SUPFAM" id="SSF53067">
    <property type="entry name" value="Actin-like ATPase domain"/>
    <property type="match status" value="1"/>
</dbReference>
<dbReference type="PANTHER" id="PTHR32432:SF3">
    <property type="entry name" value="ETHANOLAMINE UTILIZATION PROTEIN EUTJ"/>
    <property type="match status" value="1"/>
</dbReference>
<evidence type="ECO:0000313" key="1">
    <source>
        <dbReference type="EMBL" id="PIT93932.1"/>
    </source>
</evidence>
<dbReference type="NCBIfam" id="TIGR01175">
    <property type="entry name" value="pilM"/>
    <property type="match status" value="1"/>
</dbReference>
<accession>A0A2M6WME4</accession>
<dbReference type="Pfam" id="PF11104">
    <property type="entry name" value="PilM_2"/>
    <property type="match status" value="1"/>
</dbReference>
<gene>
    <name evidence="1" type="ORF">COU00_01710</name>
</gene>
<dbReference type="PANTHER" id="PTHR32432">
    <property type="entry name" value="CELL DIVISION PROTEIN FTSA-RELATED"/>
    <property type="match status" value="1"/>
</dbReference>